<comment type="caution">
    <text evidence="2">The sequence shown here is derived from an EMBL/GenBank/DDBJ whole genome shotgun (WGS) entry which is preliminary data.</text>
</comment>
<proteinExistence type="predicted"/>
<dbReference type="OrthoDB" id="3259156at2759"/>
<feature type="compositionally biased region" description="Polar residues" evidence="1">
    <location>
        <begin position="121"/>
        <end position="133"/>
    </location>
</feature>
<accession>A0A1C7M858</accession>
<name>A0A1C7M858_GRIFR</name>
<dbReference type="AlphaFoldDB" id="A0A1C7M858"/>
<dbReference type="Proteomes" id="UP000092993">
    <property type="component" value="Unassembled WGS sequence"/>
</dbReference>
<evidence type="ECO:0000313" key="2">
    <source>
        <dbReference type="EMBL" id="OBZ73022.1"/>
    </source>
</evidence>
<evidence type="ECO:0000256" key="1">
    <source>
        <dbReference type="SAM" id="MobiDB-lite"/>
    </source>
</evidence>
<evidence type="ECO:0000313" key="3">
    <source>
        <dbReference type="Proteomes" id="UP000092993"/>
    </source>
</evidence>
<dbReference type="STRING" id="5627.A0A1C7M858"/>
<protein>
    <submittedName>
        <fullName evidence="2">Uncharacterized protein</fullName>
    </submittedName>
</protein>
<reference evidence="2 3" key="1">
    <citation type="submission" date="2016-03" db="EMBL/GenBank/DDBJ databases">
        <title>Whole genome sequencing of Grifola frondosa 9006-11.</title>
        <authorList>
            <person name="Min B."/>
            <person name="Park H."/>
            <person name="Kim J.-G."/>
            <person name="Cho H."/>
            <person name="Oh Y.-L."/>
            <person name="Kong W.-S."/>
            <person name="Choi I.-G."/>
        </authorList>
    </citation>
    <scope>NUCLEOTIDE SEQUENCE [LARGE SCALE GENOMIC DNA]</scope>
    <source>
        <strain evidence="2 3">9006-11</strain>
    </source>
</reference>
<feature type="region of interest" description="Disordered" evidence="1">
    <location>
        <begin position="113"/>
        <end position="135"/>
    </location>
</feature>
<organism evidence="2 3">
    <name type="scientific">Grifola frondosa</name>
    <name type="common">Maitake</name>
    <name type="synonym">Polyporus frondosus</name>
    <dbReference type="NCBI Taxonomy" id="5627"/>
    <lineage>
        <taxon>Eukaryota</taxon>
        <taxon>Fungi</taxon>
        <taxon>Dikarya</taxon>
        <taxon>Basidiomycota</taxon>
        <taxon>Agaricomycotina</taxon>
        <taxon>Agaricomycetes</taxon>
        <taxon>Polyporales</taxon>
        <taxon>Grifolaceae</taxon>
        <taxon>Grifola</taxon>
    </lineage>
</organism>
<sequence>MSAMAFGRCTLKELAITPTTTKVDARTLERVLMSAGAELGNILEVLEVHWVLEDEILYKQIFAVLARFRSLRTLRLYRDSPPPPPHLPPPLLPLPSTSSPLFSSHFSLLNRSSPSFPPTPSAKSRPNSVSVSPDMSLPRLQERSRLALWQKSCPALRNVVFLSGAEWRIRPSLPGRSASPVLEFIGYAL</sequence>
<dbReference type="EMBL" id="LUGG01000007">
    <property type="protein sequence ID" value="OBZ73022.1"/>
    <property type="molecule type" value="Genomic_DNA"/>
</dbReference>
<keyword evidence="3" id="KW-1185">Reference proteome</keyword>
<gene>
    <name evidence="2" type="ORF">A0H81_07093</name>
</gene>